<reference evidence="2 3" key="4">
    <citation type="journal article" date="2011" name="BMC Genomics">
        <title>RNA-Seq improves annotation of protein-coding genes in the cucumber genome.</title>
        <authorList>
            <person name="Li Z."/>
            <person name="Zhang Z."/>
            <person name="Yan P."/>
            <person name="Huang S."/>
            <person name="Fei Z."/>
            <person name="Lin K."/>
        </authorList>
    </citation>
    <scope>NUCLEOTIDE SEQUENCE [LARGE SCALE GENOMIC DNA]</scope>
    <source>
        <strain evidence="3">cv. 9930</strain>
    </source>
</reference>
<dbReference type="Gramene" id="KGN60824">
    <property type="protein sequence ID" value="KGN60824"/>
    <property type="gene ID" value="Csa_2G011570"/>
</dbReference>
<accession>A0A0A0LIE9</accession>
<evidence type="ECO:0000256" key="1">
    <source>
        <dbReference type="SAM" id="MobiDB-lite"/>
    </source>
</evidence>
<proteinExistence type="predicted"/>
<dbReference type="EMBL" id="CM002923">
    <property type="protein sequence ID" value="KGN60824.1"/>
    <property type="molecule type" value="Genomic_DNA"/>
</dbReference>
<organism evidence="2 3">
    <name type="scientific">Cucumis sativus</name>
    <name type="common">Cucumber</name>
    <dbReference type="NCBI Taxonomy" id="3659"/>
    <lineage>
        <taxon>Eukaryota</taxon>
        <taxon>Viridiplantae</taxon>
        <taxon>Streptophyta</taxon>
        <taxon>Embryophyta</taxon>
        <taxon>Tracheophyta</taxon>
        <taxon>Spermatophyta</taxon>
        <taxon>Magnoliopsida</taxon>
        <taxon>eudicotyledons</taxon>
        <taxon>Gunneridae</taxon>
        <taxon>Pentapetalae</taxon>
        <taxon>rosids</taxon>
        <taxon>fabids</taxon>
        <taxon>Cucurbitales</taxon>
        <taxon>Cucurbitaceae</taxon>
        <taxon>Benincaseae</taxon>
        <taxon>Cucumis</taxon>
    </lineage>
</organism>
<feature type="compositionally biased region" description="Basic residues" evidence="1">
    <location>
        <begin position="1"/>
        <end position="14"/>
    </location>
</feature>
<reference evidence="2 3" key="2">
    <citation type="journal article" date="2009" name="PLoS ONE">
        <title>An integrated genetic and cytogenetic map of the cucumber genome.</title>
        <authorList>
            <person name="Ren Y."/>
            <person name="Zhang Z."/>
            <person name="Liu J."/>
            <person name="Staub J.E."/>
            <person name="Han Y."/>
            <person name="Cheng Z."/>
            <person name="Li X."/>
            <person name="Lu J."/>
            <person name="Miao H."/>
            <person name="Kang H."/>
            <person name="Xie B."/>
            <person name="Gu X."/>
            <person name="Wang X."/>
            <person name="Du Y."/>
            <person name="Jin W."/>
            <person name="Huang S."/>
        </authorList>
    </citation>
    <scope>NUCLEOTIDE SEQUENCE [LARGE SCALE GENOMIC DNA]</scope>
    <source>
        <strain evidence="3">cv. 9930</strain>
    </source>
</reference>
<protein>
    <submittedName>
        <fullName evidence="2">Uncharacterized protein</fullName>
    </submittedName>
</protein>
<name>A0A0A0LIE9_CUCSA</name>
<gene>
    <name evidence="2" type="ORF">Csa_2G011570</name>
</gene>
<evidence type="ECO:0000313" key="3">
    <source>
        <dbReference type="Proteomes" id="UP000029981"/>
    </source>
</evidence>
<dbReference type="Proteomes" id="UP000029981">
    <property type="component" value="Chromosome 2"/>
</dbReference>
<feature type="region of interest" description="Disordered" evidence="1">
    <location>
        <begin position="1"/>
        <end position="60"/>
    </location>
</feature>
<dbReference type="AlphaFoldDB" id="A0A0A0LIE9"/>
<sequence>MCKKKRRNKNRVLRVTKETRNDTVFEEEGRQTEAEAEEEEDNEGLSPLLGFWFKAQKERK</sequence>
<keyword evidence="3" id="KW-1185">Reference proteome</keyword>
<evidence type="ECO:0000313" key="2">
    <source>
        <dbReference type="EMBL" id="KGN60824.1"/>
    </source>
</evidence>
<reference evidence="2 3" key="1">
    <citation type="journal article" date="2009" name="Nat. Genet.">
        <title>The genome of the cucumber, Cucumis sativus L.</title>
        <authorList>
            <person name="Huang S."/>
            <person name="Li R."/>
            <person name="Zhang Z."/>
            <person name="Li L."/>
            <person name="Gu X."/>
            <person name="Fan W."/>
            <person name="Lucas W.J."/>
            <person name="Wang X."/>
            <person name="Xie B."/>
            <person name="Ni P."/>
            <person name="Ren Y."/>
            <person name="Zhu H."/>
            <person name="Li J."/>
            <person name="Lin K."/>
            <person name="Jin W."/>
            <person name="Fei Z."/>
            <person name="Li G."/>
            <person name="Staub J."/>
            <person name="Kilian A."/>
            <person name="van der Vossen E.A."/>
            <person name="Wu Y."/>
            <person name="Guo J."/>
            <person name="He J."/>
            <person name="Jia Z."/>
            <person name="Ren Y."/>
            <person name="Tian G."/>
            <person name="Lu Y."/>
            <person name="Ruan J."/>
            <person name="Qian W."/>
            <person name="Wang M."/>
            <person name="Huang Q."/>
            <person name="Li B."/>
            <person name="Xuan Z."/>
            <person name="Cao J."/>
            <person name="Asan"/>
            <person name="Wu Z."/>
            <person name="Zhang J."/>
            <person name="Cai Q."/>
            <person name="Bai Y."/>
            <person name="Zhao B."/>
            <person name="Han Y."/>
            <person name="Li Y."/>
            <person name="Li X."/>
            <person name="Wang S."/>
            <person name="Shi Q."/>
            <person name="Liu S."/>
            <person name="Cho W.K."/>
            <person name="Kim J.Y."/>
            <person name="Xu Y."/>
            <person name="Heller-Uszynska K."/>
            <person name="Miao H."/>
            <person name="Cheng Z."/>
            <person name="Zhang S."/>
            <person name="Wu J."/>
            <person name="Yang Y."/>
            <person name="Kang H."/>
            <person name="Li M."/>
            <person name="Liang H."/>
            <person name="Ren X."/>
            <person name="Shi Z."/>
            <person name="Wen M."/>
            <person name="Jian M."/>
            <person name="Yang H."/>
            <person name="Zhang G."/>
            <person name="Yang Z."/>
            <person name="Chen R."/>
            <person name="Liu S."/>
            <person name="Li J."/>
            <person name="Ma L."/>
            <person name="Liu H."/>
            <person name="Zhou Y."/>
            <person name="Zhao J."/>
            <person name="Fang X."/>
            <person name="Li G."/>
            <person name="Fang L."/>
            <person name="Li Y."/>
            <person name="Liu D."/>
            <person name="Zheng H."/>
            <person name="Zhang Y."/>
            <person name="Qin N."/>
            <person name="Li Z."/>
            <person name="Yang G."/>
            <person name="Yang S."/>
            <person name="Bolund L."/>
            <person name="Kristiansen K."/>
            <person name="Zheng H."/>
            <person name="Li S."/>
            <person name="Zhang X."/>
            <person name="Yang H."/>
            <person name="Wang J."/>
            <person name="Sun R."/>
            <person name="Zhang B."/>
            <person name="Jiang S."/>
            <person name="Wang J."/>
            <person name="Du Y."/>
            <person name="Li S."/>
        </authorList>
    </citation>
    <scope>NUCLEOTIDE SEQUENCE [LARGE SCALE GENOMIC DNA]</scope>
    <source>
        <strain evidence="3">cv. 9930</strain>
    </source>
</reference>
<feature type="compositionally biased region" description="Basic and acidic residues" evidence="1">
    <location>
        <begin position="15"/>
        <end position="33"/>
    </location>
</feature>
<reference evidence="2 3" key="3">
    <citation type="journal article" date="2010" name="BMC Genomics">
        <title>Transcriptome sequencing and comparative analysis of cucumber flowers with different sex types.</title>
        <authorList>
            <person name="Guo S."/>
            <person name="Zheng Y."/>
            <person name="Joung J.G."/>
            <person name="Liu S."/>
            <person name="Zhang Z."/>
            <person name="Crasta O.R."/>
            <person name="Sobral B.W."/>
            <person name="Xu Y."/>
            <person name="Huang S."/>
            <person name="Fei Z."/>
        </authorList>
    </citation>
    <scope>NUCLEOTIDE SEQUENCE [LARGE SCALE GENOMIC DNA]</scope>
    <source>
        <strain evidence="3">cv. 9930</strain>
    </source>
</reference>
<feature type="compositionally biased region" description="Acidic residues" evidence="1">
    <location>
        <begin position="34"/>
        <end position="43"/>
    </location>
</feature>